<dbReference type="PANTHER" id="PTHR43108:SF8">
    <property type="entry name" value="SD21168P"/>
    <property type="match status" value="1"/>
</dbReference>
<dbReference type="Proteomes" id="UP001284601">
    <property type="component" value="Unassembled WGS sequence"/>
</dbReference>
<feature type="chain" id="PRO_5046708041" evidence="2">
    <location>
        <begin position="24"/>
        <end position="498"/>
    </location>
</feature>
<dbReference type="PANTHER" id="PTHR43108">
    <property type="entry name" value="N-ACETYLGLUCOSAMINE-6-SULFATASE FAMILY MEMBER"/>
    <property type="match status" value="1"/>
</dbReference>
<dbReference type="SUPFAM" id="SSF53649">
    <property type="entry name" value="Alkaline phosphatase-like"/>
    <property type="match status" value="1"/>
</dbReference>
<keyword evidence="2" id="KW-0732">Signal</keyword>
<dbReference type="InterPro" id="IPR017850">
    <property type="entry name" value="Alkaline_phosphatase_core_sf"/>
</dbReference>
<feature type="region of interest" description="Disordered" evidence="1">
    <location>
        <begin position="235"/>
        <end position="259"/>
    </location>
</feature>
<sequence length="498" mass="54872">MRLTIRLLAAALLLCAFIPSAAAADRPNVVVLMTDDQTVADLAAMPRTRGVLARQGVSFDRSYVSYPVCCPSRATYLSGQYAHNHGVLGLYPPTGGYARFGHANALPVWLQRAGYATAHIGKYMNGYELGVGAQQPPGWTEWYGAVDGSTYLMWGYTLVENGVARTYGTPLDEDPRLYQTDVYRDKAVDFIARRAPSKRPFFLSVAFLAPHHENRAVQAITGRLVRPAPRHERALAGAPLPTPPGFAERDRSDKPGFLRHRPRLTTAGVDRIAADFRDRRASLLAVDEAVDGIVDALRRSGELADTYVILTSDNGYMQGEHGVPSGKMLPYEPSTRVPLIIRGPGIPDGVVSHELVGNVDLAPTIAGVAGALPGRLLDGRSLLPFARDPRRCSRRVLLHETGGRHFIRQRDQDAAGVPAVREVFTYRGVRTRRWLYVEYRSGERELYDLARDPYELRSVHADPRKQRIVHVLRATLHQLAHCRGPGCRTAVRPPAGGT</sequence>
<accession>A0ABU4HZ55</accession>
<reference evidence="5" key="1">
    <citation type="submission" date="2023-07" db="EMBL/GenBank/DDBJ databases">
        <title>Conexibacter stalactiti sp. nov., isolated from stalactites in a lava cave and emended description of the genus Conexibacter.</title>
        <authorList>
            <person name="Lee S.D."/>
        </authorList>
    </citation>
    <scope>NUCLEOTIDE SEQUENCE [LARGE SCALE GENOMIC DNA]</scope>
    <source>
        <strain evidence="5">KCTC 39840</strain>
    </source>
</reference>
<feature type="signal peptide" evidence="2">
    <location>
        <begin position="1"/>
        <end position="23"/>
    </location>
</feature>
<keyword evidence="5" id="KW-1185">Reference proteome</keyword>
<feature type="compositionally biased region" description="Basic and acidic residues" evidence="1">
    <location>
        <begin position="247"/>
        <end position="256"/>
    </location>
</feature>
<dbReference type="EMBL" id="JAWSTH010000157">
    <property type="protein sequence ID" value="MDW5598608.1"/>
    <property type="molecule type" value="Genomic_DNA"/>
</dbReference>
<dbReference type="Pfam" id="PF00884">
    <property type="entry name" value="Sulfatase"/>
    <property type="match status" value="1"/>
</dbReference>
<evidence type="ECO:0000256" key="2">
    <source>
        <dbReference type="SAM" id="SignalP"/>
    </source>
</evidence>
<dbReference type="Gene3D" id="3.40.720.10">
    <property type="entry name" value="Alkaline Phosphatase, subunit A"/>
    <property type="match status" value="1"/>
</dbReference>
<dbReference type="InterPro" id="IPR012251">
    <property type="entry name" value="GlcNAc_6-SO4ase"/>
</dbReference>
<dbReference type="CDD" id="cd16147">
    <property type="entry name" value="G6S"/>
    <property type="match status" value="1"/>
</dbReference>
<evidence type="ECO:0000256" key="1">
    <source>
        <dbReference type="SAM" id="MobiDB-lite"/>
    </source>
</evidence>
<organism evidence="4 5">
    <name type="scientific">Conexibacter stalactiti</name>
    <dbReference type="NCBI Taxonomy" id="1940611"/>
    <lineage>
        <taxon>Bacteria</taxon>
        <taxon>Bacillati</taxon>
        <taxon>Actinomycetota</taxon>
        <taxon>Thermoleophilia</taxon>
        <taxon>Solirubrobacterales</taxon>
        <taxon>Conexibacteraceae</taxon>
        <taxon>Conexibacter</taxon>
    </lineage>
</organism>
<proteinExistence type="predicted"/>
<gene>
    <name evidence="4" type="ORF">R7226_29880</name>
</gene>
<name>A0ABU4HZ55_9ACTN</name>
<dbReference type="InterPro" id="IPR000917">
    <property type="entry name" value="Sulfatase_N"/>
</dbReference>
<dbReference type="PIRSF" id="PIRSF036666">
    <property type="entry name" value="G6S"/>
    <property type="match status" value="1"/>
</dbReference>
<protein>
    <submittedName>
        <fullName evidence="4">Sulfatase</fullName>
    </submittedName>
</protein>
<evidence type="ECO:0000259" key="3">
    <source>
        <dbReference type="Pfam" id="PF00884"/>
    </source>
</evidence>
<evidence type="ECO:0000313" key="4">
    <source>
        <dbReference type="EMBL" id="MDW5598608.1"/>
    </source>
</evidence>
<feature type="domain" description="Sulfatase N-terminal" evidence="3">
    <location>
        <begin position="27"/>
        <end position="371"/>
    </location>
</feature>
<dbReference type="RefSeq" id="WP_318601145.1">
    <property type="nucleotide sequence ID" value="NZ_JAWSTH010000157.1"/>
</dbReference>
<evidence type="ECO:0000313" key="5">
    <source>
        <dbReference type="Proteomes" id="UP001284601"/>
    </source>
</evidence>
<comment type="caution">
    <text evidence="4">The sequence shown here is derived from an EMBL/GenBank/DDBJ whole genome shotgun (WGS) entry which is preliminary data.</text>
</comment>